<dbReference type="EMBL" id="JBFXLS010000046">
    <property type="protein sequence ID" value="KAL2824174.1"/>
    <property type="molecule type" value="Genomic_DNA"/>
</dbReference>
<dbReference type="Proteomes" id="UP001610335">
    <property type="component" value="Unassembled WGS sequence"/>
</dbReference>
<gene>
    <name evidence="1" type="ORF">BDW59DRAFT_147952</name>
</gene>
<comment type="caution">
    <text evidence="1">The sequence shown here is derived from an EMBL/GenBank/DDBJ whole genome shotgun (WGS) entry which is preliminary data.</text>
</comment>
<evidence type="ECO:0000313" key="1">
    <source>
        <dbReference type="EMBL" id="KAL2824174.1"/>
    </source>
</evidence>
<keyword evidence="2" id="KW-1185">Reference proteome</keyword>
<name>A0ABR4IA79_9EURO</name>
<protein>
    <submittedName>
        <fullName evidence="1">Uncharacterized protein</fullName>
    </submittedName>
</protein>
<evidence type="ECO:0000313" key="2">
    <source>
        <dbReference type="Proteomes" id="UP001610335"/>
    </source>
</evidence>
<sequence length="99" mass="10821">MTTVLAQGKVGASWLILTSGSAGTGINACPRELNCKARSPPQACVERPDTRVELNELHDRHDTVQCAMPEWSGLGMDALPQKARQIVQSVAMRVHKRSR</sequence>
<accession>A0ABR4IA79</accession>
<proteinExistence type="predicted"/>
<organism evidence="1 2">
    <name type="scientific">Aspergillus cavernicola</name>
    <dbReference type="NCBI Taxonomy" id="176166"/>
    <lineage>
        <taxon>Eukaryota</taxon>
        <taxon>Fungi</taxon>
        <taxon>Dikarya</taxon>
        <taxon>Ascomycota</taxon>
        <taxon>Pezizomycotina</taxon>
        <taxon>Eurotiomycetes</taxon>
        <taxon>Eurotiomycetidae</taxon>
        <taxon>Eurotiales</taxon>
        <taxon>Aspergillaceae</taxon>
        <taxon>Aspergillus</taxon>
        <taxon>Aspergillus subgen. Nidulantes</taxon>
    </lineage>
</organism>
<reference evidence="1 2" key="1">
    <citation type="submission" date="2024-07" db="EMBL/GenBank/DDBJ databases">
        <title>Section-level genome sequencing and comparative genomics of Aspergillus sections Usti and Cavernicolus.</title>
        <authorList>
            <consortium name="Lawrence Berkeley National Laboratory"/>
            <person name="Nybo J.L."/>
            <person name="Vesth T.C."/>
            <person name="Theobald S."/>
            <person name="Frisvad J.C."/>
            <person name="Larsen T.O."/>
            <person name="Kjaerboelling I."/>
            <person name="Rothschild-Mancinelli K."/>
            <person name="Lyhne E.K."/>
            <person name="Kogle M.E."/>
            <person name="Barry K."/>
            <person name="Clum A."/>
            <person name="Na H."/>
            <person name="Ledsgaard L."/>
            <person name="Lin J."/>
            <person name="Lipzen A."/>
            <person name="Kuo A."/>
            <person name="Riley R."/>
            <person name="Mondo S."/>
            <person name="LaButti K."/>
            <person name="Haridas S."/>
            <person name="Pangalinan J."/>
            <person name="Salamov A.A."/>
            <person name="Simmons B.A."/>
            <person name="Magnuson J.K."/>
            <person name="Chen J."/>
            <person name="Drula E."/>
            <person name="Henrissat B."/>
            <person name="Wiebenga A."/>
            <person name="Lubbers R.J."/>
            <person name="Gomes A.C."/>
            <person name="Makela M.R."/>
            <person name="Stajich J."/>
            <person name="Grigoriev I.V."/>
            <person name="Mortensen U.H."/>
            <person name="De vries R.P."/>
            <person name="Baker S.E."/>
            <person name="Andersen M.R."/>
        </authorList>
    </citation>
    <scope>NUCLEOTIDE SEQUENCE [LARGE SCALE GENOMIC DNA]</scope>
    <source>
        <strain evidence="1 2">CBS 600.67</strain>
    </source>
</reference>